<evidence type="ECO:0000313" key="2">
    <source>
        <dbReference type="Proteomes" id="UP000095282"/>
    </source>
</evidence>
<dbReference type="AlphaFoldDB" id="A0A1I7V3V4"/>
<reference evidence="3" key="1">
    <citation type="submission" date="2016-11" db="UniProtKB">
        <authorList>
            <consortium name="WormBaseParasite"/>
        </authorList>
    </citation>
    <scope>IDENTIFICATION</scope>
</reference>
<dbReference type="Proteomes" id="UP000095282">
    <property type="component" value="Unplaced"/>
</dbReference>
<organism evidence="2 3">
    <name type="scientific">Caenorhabditis tropicalis</name>
    <dbReference type="NCBI Taxonomy" id="1561998"/>
    <lineage>
        <taxon>Eukaryota</taxon>
        <taxon>Metazoa</taxon>
        <taxon>Ecdysozoa</taxon>
        <taxon>Nematoda</taxon>
        <taxon>Chromadorea</taxon>
        <taxon>Rhabditida</taxon>
        <taxon>Rhabditina</taxon>
        <taxon>Rhabditomorpha</taxon>
        <taxon>Rhabditoidea</taxon>
        <taxon>Rhabditidae</taxon>
        <taxon>Peloderinae</taxon>
        <taxon>Caenorhabditis</taxon>
    </lineage>
</organism>
<evidence type="ECO:0000256" key="1">
    <source>
        <dbReference type="SAM" id="SignalP"/>
    </source>
</evidence>
<name>A0A1I7V3V4_9PELO</name>
<keyword evidence="1" id="KW-0732">Signal</keyword>
<sequence length="201" mass="22877">MVPLQGPILKSILLLIFVILISVKAQTRKAPFDGIMRMKNTKNVTGSFLTAQEKNSHVHMFMVSRVPIHYEIVKCNKTLLSTRVNMTFQEVTFTNAWVNWIFNDNCSETDHLKFNVFANKYFNVTFGIEFLSGESAKLLDPDRIHFVHHVANESSIFNTSVAPLFFEANATEGKNLHLISDLTSRATVSFGKCGYELSKYY</sequence>
<protein>
    <submittedName>
        <fullName evidence="3">Lipocalin</fullName>
    </submittedName>
</protein>
<feature type="signal peptide" evidence="1">
    <location>
        <begin position="1"/>
        <end position="25"/>
    </location>
</feature>
<proteinExistence type="predicted"/>
<keyword evidence="2" id="KW-1185">Reference proteome</keyword>
<accession>A0A1I7V3V4</accession>
<evidence type="ECO:0000313" key="3">
    <source>
        <dbReference type="WBParaSite" id="Csp11.Scaffold630.g22127.t1"/>
    </source>
</evidence>
<dbReference type="WBParaSite" id="Csp11.Scaffold630.g22127.t1">
    <property type="protein sequence ID" value="Csp11.Scaffold630.g22127.t1"/>
    <property type="gene ID" value="Csp11.Scaffold630.g22127"/>
</dbReference>
<feature type="chain" id="PRO_5009309776" evidence="1">
    <location>
        <begin position="26"/>
        <end position="201"/>
    </location>
</feature>